<evidence type="ECO:0000259" key="8">
    <source>
        <dbReference type="Pfam" id="PF01551"/>
    </source>
</evidence>
<feature type="domain" description="Csd3-like second N-terminal" evidence="9">
    <location>
        <begin position="156"/>
        <end position="276"/>
    </location>
</feature>
<dbReference type="GO" id="GO:0030313">
    <property type="term" value="C:cell envelope"/>
    <property type="evidence" value="ECO:0007669"/>
    <property type="project" value="UniProtKB-SubCell"/>
</dbReference>
<evidence type="ECO:0000256" key="6">
    <source>
        <dbReference type="ARBA" id="ARBA00022833"/>
    </source>
</evidence>
<keyword evidence="3" id="KW-0645">Protease</keyword>
<keyword evidence="5" id="KW-0378">Hydrolase</keyword>
<dbReference type="SUPFAM" id="SSF51261">
    <property type="entry name" value="Duplicated hybrid motif"/>
    <property type="match status" value="1"/>
</dbReference>
<name>A0A6L3ZGB9_9FLAO</name>
<evidence type="ECO:0000313" key="11">
    <source>
        <dbReference type="Proteomes" id="UP000484164"/>
    </source>
</evidence>
<dbReference type="OrthoDB" id="9810477at2"/>
<keyword evidence="4" id="KW-0479">Metal-binding</keyword>
<dbReference type="Pfam" id="PF01551">
    <property type="entry name" value="Peptidase_M23"/>
    <property type="match status" value="1"/>
</dbReference>
<dbReference type="GO" id="GO:0046872">
    <property type="term" value="F:metal ion binding"/>
    <property type="evidence" value="ECO:0007669"/>
    <property type="project" value="UniProtKB-KW"/>
</dbReference>
<gene>
    <name evidence="10" type="ORF">F8C82_00270</name>
</gene>
<reference evidence="10 11" key="1">
    <citation type="submission" date="2019-10" db="EMBL/GenBank/DDBJ databases">
        <title>Genome sequence of Phaeocystidibacter marisrubri JCM30614 (type strain).</title>
        <authorList>
            <person name="Bowman J.P."/>
        </authorList>
    </citation>
    <scope>NUCLEOTIDE SEQUENCE [LARGE SCALE GENOMIC DNA]</scope>
    <source>
        <strain evidence="10 11">JCM 30614</strain>
    </source>
</reference>
<organism evidence="10 11">
    <name type="scientific">Phaeocystidibacter marisrubri</name>
    <dbReference type="NCBI Taxonomy" id="1577780"/>
    <lineage>
        <taxon>Bacteria</taxon>
        <taxon>Pseudomonadati</taxon>
        <taxon>Bacteroidota</taxon>
        <taxon>Flavobacteriia</taxon>
        <taxon>Flavobacteriales</taxon>
        <taxon>Phaeocystidibacteraceae</taxon>
        <taxon>Phaeocystidibacter</taxon>
    </lineage>
</organism>
<comment type="subcellular location">
    <subcellularLocation>
        <location evidence="2">Cell envelope</location>
    </subcellularLocation>
</comment>
<evidence type="ECO:0000256" key="7">
    <source>
        <dbReference type="ARBA" id="ARBA00023049"/>
    </source>
</evidence>
<protein>
    <submittedName>
        <fullName evidence="10">Peptidoglycan DD-metalloendopeptidase family protein</fullName>
    </submittedName>
</protein>
<dbReference type="InterPro" id="IPR045834">
    <property type="entry name" value="Csd3_N2"/>
</dbReference>
<dbReference type="EMBL" id="WBVQ01000001">
    <property type="protein sequence ID" value="KAB2816867.1"/>
    <property type="molecule type" value="Genomic_DNA"/>
</dbReference>
<dbReference type="Gene3D" id="3.10.450.350">
    <property type="match status" value="2"/>
</dbReference>
<dbReference type="AlphaFoldDB" id="A0A6L3ZGB9"/>
<dbReference type="Proteomes" id="UP000484164">
    <property type="component" value="Unassembled WGS sequence"/>
</dbReference>
<dbReference type="Pfam" id="PF19425">
    <property type="entry name" value="Csd3_N2"/>
    <property type="match status" value="1"/>
</dbReference>
<keyword evidence="7" id="KW-0482">Metalloprotease</keyword>
<comment type="caution">
    <text evidence="10">The sequence shown here is derived from an EMBL/GenBank/DDBJ whole genome shotgun (WGS) entry which is preliminary data.</text>
</comment>
<evidence type="ECO:0000256" key="5">
    <source>
        <dbReference type="ARBA" id="ARBA00022801"/>
    </source>
</evidence>
<dbReference type="RefSeq" id="WP_151691439.1">
    <property type="nucleotide sequence ID" value="NZ_BMGX01000002.1"/>
</dbReference>
<proteinExistence type="predicted"/>
<accession>A0A6L3ZGB9</accession>
<keyword evidence="11" id="KW-1185">Reference proteome</keyword>
<evidence type="ECO:0000313" key="10">
    <source>
        <dbReference type="EMBL" id="KAB2816867.1"/>
    </source>
</evidence>
<evidence type="ECO:0000256" key="3">
    <source>
        <dbReference type="ARBA" id="ARBA00022670"/>
    </source>
</evidence>
<dbReference type="InterPro" id="IPR011055">
    <property type="entry name" value="Dup_hybrid_motif"/>
</dbReference>
<comment type="cofactor">
    <cofactor evidence="1">
        <name>Zn(2+)</name>
        <dbReference type="ChEBI" id="CHEBI:29105"/>
    </cofactor>
</comment>
<dbReference type="GO" id="GO:0004222">
    <property type="term" value="F:metalloendopeptidase activity"/>
    <property type="evidence" value="ECO:0007669"/>
    <property type="project" value="TreeGrafter"/>
</dbReference>
<dbReference type="PANTHER" id="PTHR21666:SF288">
    <property type="entry name" value="CELL DIVISION PROTEIN YTFB"/>
    <property type="match status" value="1"/>
</dbReference>
<dbReference type="PANTHER" id="PTHR21666">
    <property type="entry name" value="PEPTIDASE-RELATED"/>
    <property type="match status" value="1"/>
</dbReference>
<keyword evidence="6" id="KW-0862">Zinc</keyword>
<evidence type="ECO:0000256" key="2">
    <source>
        <dbReference type="ARBA" id="ARBA00004196"/>
    </source>
</evidence>
<dbReference type="Gene3D" id="2.70.70.10">
    <property type="entry name" value="Glucose Permease (Domain IIA)"/>
    <property type="match status" value="1"/>
</dbReference>
<dbReference type="InterPro" id="IPR050570">
    <property type="entry name" value="Cell_wall_metabolism_enzyme"/>
</dbReference>
<sequence length="432" mass="48899">MKWKKKTIRFAILAGLVTITAIVISIQLVPERVEVEENLNELAVTEPIETPTLYGIDMTGLTVEKNTIKSGETFGLILDRYGIPSLAVHKIVTASDSVFDVRRFQVDKSYAVLRRNDSAATAEYFIYEKSLTDYVVFHLQDSIWAKAGVREVTVKRREVAGVIEGSLYVSLQEQDVSPVLAVRLSEIYAWTIDFFRIQAGDTYRVIFEEEYIDDSIFVGTGKIIAANLNHMGDDEYAFGFLDSTYGTYEYYDETGESLRKAFLRAPLQFGRISSRYTQRRFHPVQKRWKAHLGTDYAAPTGTPILATADGRVIRRAYTSANGNYVKIEHNSVYTTQYLHMSRFAKGVNVGDRVRQGDVIGYVGSTGLATGPHVCYRFWKNGQQVDPLREKLPDAEPIAESIRPHFMAIMEPLKEELDALTILKTRNREVASR</sequence>
<evidence type="ECO:0000256" key="4">
    <source>
        <dbReference type="ARBA" id="ARBA00022723"/>
    </source>
</evidence>
<evidence type="ECO:0000259" key="9">
    <source>
        <dbReference type="Pfam" id="PF19425"/>
    </source>
</evidence>
<dbReference type="GO" id="GO:0006508">
    <property type="term" value="P:proteolysis"/>
    <property type="evidence" value="ECO:0007669"/>
    <property type="project" value="UniProtKB-KW"/>
</dbReference>
<evidence type="ECO:0000256" key="1">
    <source>
        <dbReference type="ARBA" id="ARBA00001947"/>
    </source>
</evidence>
<dbReference type="InterPro" id="IPR016047">
    <property type="entry name" value="M23ase_b-sheet_dom"/>
</dbReference>
<dbReference type="CDD" id="cd12797">
    <property type="entry name" value="M23_peptidase"/>
    <property type="match status" value="1"/>
</dbReference>
<feature type="domain" description="M23ase beta-sheet core" evidence="8">
    <location>
        <begin position="290"/>
        <end position="386"/>
    </location>
</feature>